<comment type="caution">
    <text evidence="1">The sequence shown here is derived from an EMBL/GenBank/DDBJ whole genome shotgun (WGS) entry which is preliminary data.</text>
</comment>
<dbReference type="Proteomes" id="UP000706172">
    <property type="component" value="Unassembled WGS sequence"/>
</dbReference>
<dbReference type="EMBL" id="JACCQK010000622">
    <property type="protein sequence ID" value="MBG0780206.1"/>
    <property type="molecule type" value="Genomic_DNA"/>
</dbReference>
<organism evidence="1 2">
    <name type="scientific">Desulfotignum balticum</name>
    <dbReference type="NCBI Taxonomy" id="115781"/>
    <lineage>
        <taxon>Bacteria</taxon>
        <taxon>Pseudomonadati</taxon>
        <taxon>Thermodesulfobacteriota</taxon>
        <taxon>Desulfobacteria</taxon>
        <taxon>Desulfobacterales</taxon>
        <taxon>Desulfobacteraceae</taxon>
        <taxon>Desulfotignum</taxon>
    </lineage>
</organism>
<evidence type="ECO:0000313" key="2">
    <source>
        <dbReference type="Proteomes" id="UP000706172"/>
    </source>
</evidence>
<dbReference type="Pfam" id="PF10011">
    <property type="entry name" value="DUF2254"/>
    <property type="match status" value="1"/>
</dbReference>
<dbReference type="InterPro" id="IPR018723">
    <property type="entry name" value="DUF2254_membrane"/>
</dbReference>
<name>A0A931CWW2_9BACT</name>
<evidence type="ECO:0000313" key="1">
    <source>
        <dbReference type="EMBL" id="MBG0780206.1"/>
    </source>
</evidence>
<proteinExistence type="predicted"/>
<gene>
    <name evidence="1" type="ORF">H0S81_09825</name>
</gene>
<dbReference type="AlphaFoldDB" id="A0A931CWW2"/>
<accession>A0A931CWW2</accession>
<protein>
    <submittedName>
        <fullName evidence="1">DUF2254 domain-containing protein</fullName>
    </submittedName>
</protein>
<sequence length="91" mass="9953">MTYPRVFVPLLSVQDMFEDAFTAISRDGSGSVEVMTRLQKALASLAAAGNDAMYQAAVIHSKKALSYAQKSLVLSQDLSGVRKIAEQFQRK</sequence>
<reference evidence="1" key="1">
    <citation type="submission" date="2020-07" db="EMBL/GenBank/DDBJ databases">
        <title>Severe corrosion of carbon steel in oil field produced water can be linked to methanogenic archaea containing a special type of NiFe hydrogenase.</title>
        <authorList>
            <person name="Lahme S."/>
            <person name="Mand J."/>
            <person name="Longwell J."/>
            <person name="Smith R."/>
            <person name="Enning D."/>
        </authorList>
    </citation>
    <scope>NUCLEOTIDE SEQUENCE</scope>
    <source>
        <strain evidence="1">MIC098Bin6</strain>
    </source>
</reference>